<keyword evidence="4" id="KW-1185">Reference proteome</keyword>
<evidence type="ECO:0000313" key="4">
    <source>
        <dbReference type="Proteomes" id="UP001066276"/>
    </source>
</evidence>
<feature type="region of interest" description="Disordered" evidence="2">
    <location>
        <begin position="122"/>
        <end position="213"/>
    </location>
</feature>
<dbReference type="AlphaFoldDB" id="A0AAV7SYL1"/>
<evidence type="ECO:0000256" key="1">
    <source>
        <dbReference type="SAM" id="Coils"/>
    </source>
</evidence>
<feature type="coiled-coil region" evidence="1">
    <location>
        <begin position="76"/>
        <end position="103"/>
    </location>
</feature>
<evidence type="ECO:0000256" key="2">
    <source>
        <dbReference type="SAM" id="MobiDB-lite"/>
    </source>
</evidence>
<reference evidence="3" key="1">
    <citation type="journal article" date="2022" name="bioRxiv">
        <title>Sequencing and chromosome-scale assembly of the giantPleurodeles waltlgenome.</title>
        <authorList>
            <person name="Brown T."/>
            <person name="Elewa A."/>
            <person name="Iarovenko S."/>
            <person name="Subramanian E."/>
            <person name="Araus A.J."/>
            <person name="Petzold A."/>
            <person name="Susuki M."/>
            <person name="Suzuki K.-i.T."/>
            <person name="Hayashi T."/>
            <person name="Toyoda A."/>
            <person name="Oliveira C."/>
            <person name="Osipova E."/>
            <person name="Leigh N.D."/>
            <person name="Simon A."/>
            <person name="Yun M.H."/>
        </authorList>
    </citation>
    <scope>NUCLEOTIDE SEQUENCE</scope>
    <source>
        <strain evidence="3">20211129_DDA</strain>
        <tissue evidence="3">Liver</tissue>
    </source>
</reference>
<feature type="compositionally biased region" description="Basic residues" evidence="2">
    <location>
        <begin position="125"/>
        <end position="142"/>
    </location>
</feature>
<organism evidence="3 4">
    <name type="scientific">Pleurodeles waltl</name>
    <name type="common">Iberian ribbed newt</name>
    <dbReference type="NCBI Taxonomy" id="8319"/>
    <lineage>
        <taxon>Eukaryota</taxon>
        <taxon>Metazoa</taxon>
        <taxon>Chordata</taxon>
        <taxon>Craniata</taxon>
        <taxon>Vertebrata</taxon>
        <taxon>Euteleostomi</taxon>
        <taxon>Amphibia</taxon>
        <taxon>Batrachia</taxon>
        <taxon>Caudata</taxon>
        <taxon>Salamandroidea</taxon>
        <taxon>Salamandridae</taxon>
        <taxon>Pleurodelinae</taxon>
        <taxon>Pleurodeles</taxon>
    </lineage>
</organism>
<sequence length="213" mass="23670">MNRMGRTGKKKELETKSGPFPREMADLGDPLDPAPEGRGGDPTLQDVLLAISASLVTLEGKIDALASDFTVLRDDHRRLAERVNATDKQLEELRSEIKDNIKTTLQMEKRIQILELRADAENRSRRNNIRSERRKKVNRSRTSRMGSPSPSEILKERQKAMEAPASFGSPDPDSYKPTQEEPELSGSELESDLSRSPDKVGPSVTPGTSDCIT</sequence>
<gene>
    <name evidence="3" type="ORF">NDU88_001090</name>
</gene>
<protein>
    <submittedName>
        <fullName evidence="3">Uncharacterized protein</fullName>
    </submittedName>
</protein>
<comment type="caution">
    <text evidence="3">The sequence shown here is derived from an EMBL/GenBank/DDBJ whole genome shotgun (WGS) entry which is preliminary data.</text>
</comment>
<feature type="region of interest" description="Disordered" evidence="2">
    <location>
        <begin position="1"/>
        <end position="43"/>
    </location>
</feature>
<dbReference type="EMBL" id="JANPWB010000007">
    <property type="protein sequence ID" value="KAJ1169184.1"/>
    <property type="molecule type" value="Genomic_DNA"/>
</dbReference>
<proteinExistence type="predicted"/>
<keyword evidence="1" id="KW-0175">Coiled coil</keyword>
<accession>A0AAV7SYL1</accession>
<dbReference type="Proteomes" id="UP001066276">
    <property type="component" value="Chromosome 4_1"/>
</dbReference>
<evidence type="ECO:0000313" key="3">
    <source>
        <dbReference type="EMBL" id="KAJ1169184.1"/>
    </source>
</evidence>
<name>A0AAV7SYL1_PLEWA</name>